<keyword evidence="5" id="KW-0460">Magnesium</keyword>
<evidence type="ECO:0000313" key="7">
    <source>
        <dbReference type="EMBL" id="OGG04287.1"/>
    </source>
</evidence>
<protein>
    <recommendedName>
        <fullName evidence="6">Glycosyltransferase 2-like domain-containing protein</fullName>
    </recommendedName>
</protein>
<dbReference type="InterPro" id="IPR001173">
    <property type="entry name" value="Glyco_trans_2-like"/>
</dbReference>
<evidence type="ECO:0000256" key="4">
    <source>
        <dbReference type="ARBA" id="ARBA00022679"/>
    </source>
</evidence>
<dbReference type="AlphaFoldDB" id="A0A1F5YWD6"/>
<keyword evidence="4" id="KW-0808">Transferase</keyword>
<dbReference type="PANTHER" id="PTHR48090:SF10">
    <property type="entry name" value="GLUCOSYL-3-PHOSPHOGLYCERATE SYNTHASE"/>
    <property type="match status" value="1"/>
</dbReference>
<evidence type="ECO:0000256" key="5">
    <source>
        <dbReference type="ARBA" id="ARBA00022842"/>
    </source>
</evidence>
<comment type="cofactor">
    <cofactor evidence="1">
        <name>Mg(2+)</name>
        <dbReference type="ChEBI" id="CHEBI:18420"/>
    </cofactor>
</comment>
<evidence type="ECO:0000259" key="6">
    <source>
        <dbReference type="Pfam" id="PF00535"/>
    </source>
</evidence>
<dbReference type="Proteomes" id="UP000178448">
    <property type="component" value="Unassembled WGS sequence"/>
</dbReference>
<dbReference type="Gene3D" id="3.90.550.10">
    <property type="entry name" value="Spore Coat Polysaccharide Biosynthesis Protein SpsA, Chain A"/>
    <property type="match status" value="1"/>
</dbReference>
<feature type="domain" description="Glycosyltransferase 2-like" evidence="6">
    <location>
        <begin position="8"/>
        <end position="131"/>
    </location>
</feature>
<name>A0A1F5YWD6_9BACT</name>
<organism evidence="7 8">
    <name type="scientific">Candidatus Gottesmanbacteria bacterium RBG_16_52_11</name>
    <dbReference type="NCBI Taxonomy" id="1798374"/>
    <lineage>
        <taxon>Bacteria</taxon>
        <taxon>Candidatus Gottesmaniibacteriota</taxon>
    </lineage>
</organism>
<keyword evidence="3" id="KW-0328">Glycosyltransferase</keyword>
<evidence type="ECO:0000313" key="8">
    <source>
        <dbReference type="Proteomes" id="UP000178448"/>
    </source>
</evidence>
<proteinExistence type="inferred from homology"/>
<dbReference type="CDD" id="cd04179">
    <property type="entry name" value="DPM_DPG-synthase_like"/>
    <property type="match status" value="1"/>
</dbReference>
<dbReference type="STRING" id="1798374.A2Z33_04010"/>
<dbReference type="GO" id="GO:0016757">
    <property type="term" value="F:glycosyltransferase activity"/>
    <property type="evidence" value="ECO:0007669"/>
    <property type="project" value="UniProtKB-KW"/>
</dbReference>
<evidence type="ECO:0000256" key="1">
    <source>
        <dbReference type="ARBA" id="ARBA00001946"/>
    </source>
</evidence>
<comment type="similarity">
    <text evidence="2">Belongs to the glycosyltransferase 2 family.</text>
</comment>
<comment type="caution">
    <text evidence="7">The sequence shown here is derived from an EMBL/GenBank/DDBJ whole genome shotgun (WGS) entry which is preliminary data.</text>
</comment>
<accession>A0A1F5YWD6</accession>
<sequence>MTRNPGVSIVVMAYNEEQNLGPTIDGIMREVPKATRNYEIIIVEDGSTDGTLAVAKQYARRNRRIRIVRHRINFGFGTSFKDGVAAAEKKYVIGFPGDNDTSPVSLRQIIGRANDRTVVISYPIDWKQRSLARHIISRSVVILFNLLFGMRLRYYTGQFLCRTGELQRMNLKSKGFAVYAEAKVRFRYMGMKFEEIPFEHIGRKFGTTKAISFRSLLETLETIGILLTDIFFRK</sequence>
<gene>
    <name evidence="7" type="ORF">A2Z33_04010</name>
</gene>
<dbReference type="SUPFAM" id="SSF53448">
    <property type="entry name" value="Nucleotide-diphospho-sugar transferases"/>
    <property type="match status" value="1"/>
</dbReference>
<dbReference type="Pfam" id="PF00535">
    <property type="entry name" value="Glycos_transf_2"/>
    <property type="match status" value="1"/>
</dbReference>
<evidence type="ECO:0000256" key="3">
    <source>
        <dbReference type="ARBA" id="ARBA00022676"/>
    </source>
</evidence>
<evidence type="ECO:0000256" key="2">
    <source>
        <dbReference type="ARBA" id="ARBA00006739"/>
    </source>
</evidence>
<reference evidence="7 8" key="1">
    <citation type="journal article" date="2016" name="Nat. Commun.">
        <title>Thousands of microbial genomes shed light on interconnected biogeochemical processes in an aquifer system.</title>
        <authorList>
            <person name="Anantharaman K."/>
            <person name="Brown C.T."/>
            <person name="Hug L.A."/>
            <person name="Sharon I."/>
            <person name="Castelle C.J."/>
            <person name="Probst A.J."/>
            <person name="Thomas B.C."/>
            <person name="Singh A."/>
            <person name="Wilkins M.J."/>
            <person name="Karaoz U."/>
            <person name="Brodie E.L."/>
            <person name="Williams K.H."/>
            <person name="Hubbard S.S."/>
            <person name="Banfield J.F."/>
        </authorList>
    </citation>
    <scope>NUCLEOTIDE SEQUENCE [LARGE SCALE GENOMIC DNA]</scope>
</reference>
<dbReference type="EMBL" id="MFJD01000004">
    <property type="protein sequence ID" value="OGG04287.1"/>
    <property type="molecule type" value="Genomic_DNA"/>
</dbReference>
<dbReference type="InterPro" id="IPR050256">
    <property type="entry name" value="Glycosyltransferase_2"/>
</dbReference>
<dbReference type="InterPro" id="IPR029044">
    <property type="entry name" value="Nucleotide-diphossugar_trans"/>
</dbReference>
<dbReference type="PANTHER" id="PTHR48090">
    <property type="entry name" value="UNDECAPRENYL-PHOSPHATE 4-DEOXY-4-FORMAMIDO-L-ARABINOSE TRANSFERASE-RELATED"/>
    <property type="match status" value="1"/>
</dbReference>